<dbReference type="Proteomes" id="UP000504618">
    <property type="component" value="Unplaced"/>
</dbReference>
<gene>
    <name evidence="2" type="primary">LOC112464636</name>
</gene>
<dbReference type="GeneID" id="112464636"/>
<protein>
    <submittedName>
        <fullName evidence="2">Uncharacterized protein LOC112464636</fullName>
    </submittedName>
</protein>
<dbReference type="OrthoDB" id="7555369at2759"/>
<accession>A0A6J1R376</accession>
<dbReference type="RefSeq" id="XP_024887531.1">
    <property type="nucleotide sequence ID" value="XM_025031763.1"/>
</dbReference>
<sequence>MNSGSTSQSPVVVGGGYTLERLEGTKNYNNWKFTMKMSLIMDGLWNCVLGTDNDAIRDQRALAKICLNVQSACYAYVREANTSKQAWDNLQAAFEVQQLADIGHKVNDEEVAMLLLGGLPAEFDPLVMGIEVTHERFVY</sequence>
<name>A0A6J1R376_9HYME</name>
<organism evidence="1 2">
    <name type="scientific">Temnothorax curvispinosus</name>
    <dbReference type="NCBI Taxonomy" id="300111"/>
    <lineage>
        <taxon>Eukaryota</taxon>
        <taxon>Metazoa</taxon>
        <taxon>Ecdysozoa</taxon>
        <taxon>Arthropoda</taxon>
        <taxon>Hexapoda</taxon>
        <taxon>Insecta</taxon>
        <taxon>Pterygota</taxon>
        <taxon>Neoptera</taxon>
        <taxon>Endopterygota</taxon>
        <taxon>Hymenoptera</taxon>
        <taxon>Apocrita</taxon>
        <taxon>Aculeata</taxon>
        <taxon>Formicoidea</taxon>
        <taxon>Formicidae</taxon>
        <taxon>Myrmicinae</taxon>
        <taxon>Temnothorax</taxon>
    </lineage>
</organism>
<keyword evidence="1" id="KW-1185">Reference proteome</keyword>
<reference evidence="2" key="1">
    <citation type="submission" date="2025-08" db="UniProtKB">
        <authorList>
            <consortium name="RefSeq"/>
        </authorList>
    </citation>
    <scope>IDENTIFICATION</scope>
    <source>
        <tissue evidence="2">Whole body</tissue>
    </source>
</reference>
<dbReference type="Pfam" id="PF14223">
    <property type="entry name" value="Retrotran_gag_2"/>
    <property type="match status" value="1"/>
</dbReference>
<evidence type="ECO:0000313" key="1">
    <source>
        <dbReference type="Proteomes" id="UP000504618"/>
    </source>
</evidence>
<evidence type="ECO:0000313" key="2">
    <source>
        <dbReference type="RefSeq" id="XP_024887531.1"/>
    </source>
</evidence>
<dbReference type="AlphaFoldDB" id="A0A6J1R376"/>
<proteinExistence type="predicted"/>